<keyword evidence="4 13" id="KW-0479">Metal-binding</keyword>
<keyword evidence="3 13" id="KW-0540">Nuclease</keyword>
<dbReference type="AlphaFoldDB" id="A0A7C4GD33"/>
<dbReference type="Gene3D" id="3.30.420.10">
    <property type="entry name" value="Ribonuclease H-like superfamily/Ribonuclease H"/>
    <property type="match status" value="1"/>
</dbReference>
<keyword evidence="6 13" id="KW-0227">DNA damage</keyword>
<comment type="caution">
    <text evidence="14">The sequence shown here is derived from an EMBL/GenBank/DDBJ whole genome shotgun (WGS) entry which is preliminary data.</text>
</comment>
<sequence length="174" mass="18459">MRTSTSRATSLSACPGPGRSLRVLGIDPGLSASGYGIVEGRVAVGFGVIVTRAGFPPEERLRELADGLDRVVRRFRPDVCAMEAMFFKGGGARSVILAAQSRGALLSVLGRRGVRVTELTPATVKLAVTGSGRASKSQLGYMIRALLRLDGRVPEHAADALAAAWCLARRMPRR</sequence>
<dbReference type="GO" id="GO:0003677">
    <property type="term" value="F:DNA binding"/>
    <property type="evidence" value="ECO:0007669"/>
    <property type="project" value="UniProtKB-KW"/>
</dbReference>
<dbReference type="GO" id="GO:0048476">
    <property type="term" value="C:Holliday junction resolvase complex"/>
    <property type="evidence" value="ECO:0007669"/>
    <property type="project" value="UniProtKB-UniRule"/>
</dbReference>
<feature type="binding site" evidence="13">
    <location>
        <position position="27"/>
    </location>
    <ligand>
        <name>Mg(2+)</name>
        <dbReference type="ChEBI" id="CHEBI:18420"/>
        <label>1</label>
    </ligand>
</feature>
<protein>
    <recommendedName>
        <fullName evidence="13">Crossover junction endodeoxyribonuclease RuvC</fullName>
        <ecNumber evidence="13">3.1.21.10</ecNumber>
    </recommendedName>
    <alternativeName>
        <fullName evidence="13">Holliday junction nuclease RuvC</fullName>
    </alternativeName>
    <alternativeName>
        <fullName evidence="13">Holliday junction resolvase RuvC</fullName>
    </alternativeName>
</protein>
<dbReference type="GO" id="GO:0008821">
    <property type="term" value="F:crossover junction DNA endonuclease activity"/>
    <property type="evidence" value="ECO:0007669"/>
    <property type="project" value="UniProtKB-UniRule"/>
</dbReference>
<evidence type="ECO:0000256" key="12">
    <source>
        <dbReference type="ARBA" id="ARBA00029354"/>
    </source>
</evidence>
<comment type="subunit">
    <text evidence="13">Homodimer which binds Holliday junction (HJ) DNA. The HJ becomes 2-fold symmetrical on binding to RuvC with unstacked arms; it has a different conformation from HJ DNA in complex with RuvA. In the full resolvosome a probable DNA-RuvA(4)-RuvB(12)-RuvC(2) complex forms which resolves the HJ.</text>
</comment>
<feature type="binding site" evidence="13">
    <location>
        <position position="156"/>
    </location>
    <ligand>
        <name>Mg(2+)</name>
        <dbReference type="ChEBI" id="CHEBI:18420"/>
        <label>1</label>
    </ligand>
</feature>
<evidence type="ECO:0000256" key="6">
    <source>
        <dbReference type="ARBA" id="ARBA00022763"/>
    </source>
</evidence>
<evidence type="ECO:0000256" key="5">
    <source>
        <dbReference type="ARBA" id="ARBA00022759"/>
    </source>
</evidence>
<dbReference type="GO" id="GO:0006310">
    <property type="term" value="P:DNA recombination"/>
    <property type="evidence" value="ECO:0007669"/>
    <property type="project" value="UniProtKB-UniRule"/>
</dbReference>
<organism evidence="14">
    <name type="scientific">candidate division WOR-3 bacterium</name>
    <dbReference type="NCBI Taxonomy" id="2052148"/>
    <lineage>
        <taxon>Bacteria</taxon>
        <taxon>Bacteria division WOR-3</taxon>
    </lineage>
</organism>
<evidence type="ECO:0000256" key="3">
    <source>
        <dbReference type="ARBA" id="ARBA00022722"/>
    </source>
</evidence>
<dbReference type="InterPro" id="IPR012337">
    <property type="entry name" value="RNaseH-like_sf"/>
</dbReference>
<evidence type="ECO:0000256" key="10">
    <source>
        <dbReference type="ARBA" id="ARBA00023172"/>
    </source>
</evidence>
<keyword evidence="8 13" id="KW-0460">Magnesium</keyword>
<feature type="binding site" evidence="13">
    <location>
        <position position="83"/>
    </location>
    <ligand>
        <name>Mg(2+)</name>
        <dbReference type="ChEBI" id="CHEBI:18420"/>
        <label>2</label>
    </ligand>
</feature>
<evidence type="ECO:0000256" key="11">
    <source>
        <dbReference type="ARBA" id="ARBA00023204"/>
    </source>
</evidence>
<accession>A0A7C4GD33</accession>
<keyword evidence="5 13" id="KW-0255">Endonuclease</keyword>
<evidence type="ECO:0000256" key="4">
    <source>
        <dbReference type="ARBA" id="ARBA00022723"/>
    </source>
</evidence>
<keyword evidence="2 13" id="KW-0963">Cytoplasm</keyword>
<dbReference type="EC" id="3.1.21.10" evidence="13"/>
<dbReference type="SUPFAM" id="SSF53098">
    <property type="entry name" value="Ribonuclease H-like"/>
    <property type="match status" value="1"/>
</dbReference>
<dbReference type="PRINTS" id="PR00696">
    <property type="entry name" value="RSOLVASERUVC"/>
</dbReference>
<comment type="subcellular location">
    <subcellularLocation>
        <location evidence="13">Cytoplasm</location>
    </subcellularLocation>
</comment>
<comment type="function">
    <text evidence="13">The RuvA-RuvB-RuvC complex processes Holliday junction (HJ) DNA during genetic recombination and DNA repair. Endonuclease that resolves HJ intermediates. Cleaves cruciform DNA by making single-stranded nicks across the HJ at symmetrical positions within the homologous arms, yielding a 5'-phosphate and a 3'-hydroxyl group; requires a central core of homology in the junction. The consensus cleavage sequence is 5'-(A/T)TT(C/G)-3'. Cleavage occurs on the 3'-side of the TT dinucleotide at the point of strand exchange. HJ branch migration catalyzed by RuvA-RuvB allows RuvC to scan DNA until it finds its consensus sequence, where it cleaves and resolves the cruciform DNA.</text>
</comment>
<feature type="active site" evidence="13">
    <location>
        <position position="27"/>
    </location>
</feature>
<keyword evidence="7 13" id="KW-0378">Hydrolase</keyword>
<evidence type="ECO:0000256" key="2">
    <source>
        <dbReference type="ARBA" id="ARBA00022490"/>
    </source>
</evidence>
<comment type="similarity">
    <text evidence="1 13">Belongs to the RuvC family.</text>
</comment>
<feature type="active site" evidence="13">
    <location>
        <position position="83"/>
    </location>
</feature>
<evidence type="ECO:0000256" key="13">
    <source>
        <dbReference type="HAMAP-Rule" id="MF_00034"/>
    </source>
</evidence>
<evidence type="ECO:0000256" key="7">
    <source>
        <dbReference type="ARBA" id="ARBA00022801"/>
    </source>
</evidence>
<dbReference type="GO" id="GO:0005737">
    <property type="term" value="C:cytoplasm"/>
    <property type="evidence" value="ECO:0007669"/>
    <property type="project" value="UniProtKB-SubCell"/>
</dbReference>
<evidence type="ECO:0000256" key="9">
    <source>
        <dbReference type="ARBA" id="ARBA00023125"/>
    </source>
</evidence>
<evidence type="ECO:0000313" key="14">
    <source>
        <dbReference type="EMBL" id="HGK28256.1"/>
    </source>
</evidence>
<dbReference type="HAMAP" id="MF_00034">
    <property type="entry name" value="RuvC"/>
    <property type="match status" value="1"/>
</dbReference>
<dbReference type="FunFam" id="3.30.420.10:FF:000002">
    <property type="entry name" value="Crossover junction endodeoxyribonuclease RuvC"/>
    <property type="match status" value="1"/>
</dbReference>
<evidence type="ECO:0000256" key="1">
    <source>
        <dbReference type="ARBA" id="ARBA00009518"/>
    </source>
</evidence>
<evidence type="ECO:0000256" key="8">
    <source>
        <dbReference type="ARBA" id="ARBA00022842"/>
    </source>
</evidence>
<gene>
    <name evidence="13" type="primary">ruvC</name>
    <name evidence="14" type="ORF">ENS41_04800</name>
</gene>
<dbReference type="PANTHER" id="PTHR30194:SF3">
    <property type="entry name" value="CROSSOVER JUNCTION ENDODEOXYRIBONUCLEASE RUVC"/>
    <property type="match status" value="1"/>
</dbReference>
<dbReference type="GO" id="GO:0006281">
    <property type="term" value="P:DNA repair"/>
    <property type="evidence" value="ECO:0007669"/>
    <property type="project" value="UniProtKB-UniRule"/>
</dbReference>
<keyword evidence="10 13" id="KW-0233">DNA recombination</keyword>
<dbReference type="InterPro" id="IPR036397">
    <property type="entry name" value="RNaseH_sf"/>
</dbReference>
<name>A0A7C4GD33_UNCW3</name>
<dbReference type="GO" id="GO:0000287">
    <property type="term" value="F:magnesium ion binding"/>
    <property type="evidence" value="ECO:0007669"/>
    <property type="project" value="UniProtKB-UniRule"/>
</dbReference>
<keyword evidence="9 13" id="KW-0238">DNA-binding</keyword>
<reference evidence="14" key="1">
    <citation type="journal article" date="2020" name="mSystems">
        <title>Genome- and Community-Level Interaction Insights into Carbon Utilization and Element Cycling Functions of Hydrothermarchaeota in Hydrothermal Sediment.</title>
        <authorList>
            <person name="Zhou Z."/>
            <person name="Liu Y."/>
            <person name="Xu W."/>
            <person name="Pan J."/>
            <person name="Luo Z.H."/>
            <person name="Li M."/>
        </authorList>
    </citation>
    <scope>NUCLEOTIDE SEQUENCE [LARGE SCALE GENOMIC DNA]</scope>
    <source>
        <strain evidence="14">SpSt-488</strain>
    </source>
</reference>
<dbReference type="PANTHER" id="PTHR30194">
    <property type="entry name" value="CROSSOVER JUNCTION ENDODEOXYRIBONUCLEASE RUVC"/>
    <property type="match status" value="1"/>
</dbReference>
<comment type="cofactor">
    <cofactor evidence="13">
        <name>Mg(2+)</name>
        <dbReference type="ChEBI" id="CHEBI:18420"/>
    </cofactor>
    <text evidence="13">Binds 2 Mg(2+) ion per subunit.</text>
</comment>
<dbReference type="CDD" id="cd16962">
    <property type="entry name" value="RuvC"/>
    <property type="match status" value="1"/>
</dbReference>
<comment type="catalytic activity">
    <reaction evidence="12 13">
        <text>Endonucleolytic cleavage at a junction such as a reciprocal single-stranded crossover between two homologous DNA duplexes (Holliday junction).</text>
        <dbReference type="EC" id="3.1.21.10"/>
    </reaction>
</comment>
<proteinExistence type="inferred from homology"/>
<dbReference type="InterPro" id="IPR002176">
    <property type="entry name" value="X-over_junc_endoDNase_RuvC"/>
</dbReference>
<dbReference type="EMBL" id="DSUT01000097">
    <property type="protein sequence ID" value="HGK28256.1"/>
    <property type="molecule type" value="Genomic_DNA"/>
</dbReference>
<keyword evidence="11 13" id="KW-0234">DNA repair</keyword>
<feature type="active site" evidence="13">
    <location>
        <position position="156"/>
    </location>
</feature>
<dbReference type="Pfam" id="PF02075">
    <property type="entry name" value="RuvC"/>
    <property type="match status" value="1"/>
</dbReference>